<dbReference type="EMBL" id="CAJVCH010206724">
    <property type="protein sequence ID" value="CAG7731141.1"/>
    <property type="molecule type" value="Genomic_DNA"/>
</dbReference>
<sequence>MKKEEMYNHT</sequence>
<comment type="caution">
    <text evidence="2">The sequence shown here is derived from an EMBL/GenBank/DDBJ whole genome shotgun (WGS) entry which is preliminary data.</text>
</comment>
<reference evidence="2" key="1">
    <citation type="submission" date="2021-06" db="EMBL/GenBank/DDBJ databases">
        <authorList>
            <person name="Hodson N. C."/>
            <person name="Mongue J. A."/>
            <person name="Jaron S. K."/>
        </authorList>
    </citation>
    <scope>NUCLEOTIDE SEQUENCE</scope>
</reference>
<evidence type="ECO:0000313" key="3">
    <source>
        <dbReference type="Proteomes" id="UP000708208"/>
    </source>
</evidence>
<name>A0A8J2K318_9HEXA</name>
<dbReference type="Proteomes" id="UP000708208">
    <property type="component" value="Unassembled WGS sequence"/>
</dbReference>
<dbReference type="EMBL" id="CAJVCH010206751">
    <property type="protein sequence ID" value="CAG7731142.1"/>
    <property type="molecule type" value="Genomic_DNA"/>
</dbReference>
<evidence type="ECO:0000313" key="2">
    <source>
        <dbReference type="EMBL" id="CAG7731142.1"/>
    </source>
</evidence>
<organism evidence="2 3">
    <name type="scientific">Allacma fusca</name>
    <dbReference type="NCBI Taxonomy" id="39272"/>
    <lineage>
        <taxon>Eukaryota</taxon>
        <taxon>Metazoa</taxon>
        <taxon>Ecdysozoa</taxon>
        <taxon>Arthropoda</taxon>
        <taxon>Hexapoda</taxon>
        <taxon>Collembola</taxon>
        <taxon>Symphypleona</taxon>
        <taxon>Sminthuridae</taxon>
        <taxon>Allacma</taxon>
    </lineage>
</organism>
<keyword evidence="3" id="KW-1185">Reference proteome</keyword>
<evidence type="ECO:0000313" key="1">
    <source>
        <dbReference type="EMBL" id="CAG7731141.1"/>
    </source>
</evidence>
<feature type="non-terminal residue" evidence="2">
    <location>
        <position position="10"/>
    </location>
</feature>
<accession>A0A8J2K318</accession>
<gene>
    <name evidence="1" type="ORF">AFUS01_LOCUS19748</name>
    <name evidence="2" type="ORF">AFUS01_LOCUS19749</name>
</gene>
<proteinExistence type="predicted"/>
<protein>
    <submittedName>
        <fullName evidence="2">Uncharacterized protein</fullName>
    </submittedName>
</protein>